<organism evidence="4 5">
    <name type="scientific">Corallococcus exercitus</name>
    <dbReference type="NCBI Taxonomy" id="2316736"/>
    <lineage>
        <taxon>Bacteria</taxon>
        <taxon>Pseudomonadati</taxon>
        <taxon>Myxococcota</taxon>
        <taxon>Myxococcia</taxon>
        <taxon>Myxococcales</taxon>
        <taxon>Cystobacterineae</taxon>
        <taxon>Myxococcaceae</taxon>
        <taxon>Corallococcus</taxon>
    </lineage>
</organism>
<dbReference type="EMBL" id="JABFJW010000292">
    <property type="protein sequence ID" value="NOK13107.1"/>
    <property type="molecule type" value="Genomic_DNA"/>
</dbReference>
<evidence type="ECO:0000256" key="1">
    <source>
        <dbReference type="PROSITE-ProRule" id="PRU01250"/>
    </source>
</evidence>
<comment type="caution">
    <text evidence="4">The sequence shown here is derived from an EMBL/GenBank/DDBJ whole genome shotgun (WGS) entry which is preliminary data.</text>
</comment>
<feature type="region of interest" description="Disordered" evidence="2">
    <location>
        <begin position="141"/>
        <end position="250"/>
    </location>
</feature>
<dbReference type="GO" id="GO:0046983">
    <property type="term" value="F:protein dimerization activity"/>
    <property type="evidence" value="ECO:0007669"/>
    <property type="project" value="UniProtKB-UniRule"/>
</dbReference>
<feature type="domain" description="ClpX-type ZB" evidence="3">
    <location>
        <begin position="302"/>
        <end position="358"/>
    </location>
</feature>
<dbReference type="SMART" id="SM00994">
    <property type="entry name" value="zf-C4_ClpX"/>
    <property type="match status" value="1"/>
</dbReference>
<keyword evidence="1" id="KW-0479">Metal-binding</keyword>
<gene>
    <name evidence="4" type="ORF">HNS30_29110</name>
</gene>
<evidence type="ECO:0000259" key="3">
    <source>
        <dbReference type="PROSITE" id="PS51902"/>
    </source>
</evidence>
<dbReference type="SUPFAM" id="SSF52540">
    <property type="entry name" value="P-loop containing nucleoside triphosphate hydrolases"/>
    <property type="match status" value="1"/>
</dbReference>
<dbReference type="InterPro" id="IPR027417">
    <property type="entry name" value="P-loop_NTPase"/>
</dbReference>
<feature type="binding site" evidence="1">
    <location>
        <position position="316"/>
    </location>
    <ligand>
        <name>Zn(2+)</name>
        <dbReference type="ChEBI" id="CHEBI:29105"/>
    </ligand>
</feature>
<dbReference type="GO" id="GO:0051082">
    <property type="term" value="F:unfolded protein binding"/>
    <property type="evidence" value="ECO:0007669"/>
    <property type="project" value="UniProtKB-UniRule"/>
</dbReference>
<comment type="similarity">
    <text evidence="1">Belongs to the ClpX chaperone family.</text>
</comment>
<protein>
    <recommendedName>
        <fullName evidence="3">ClpX-type ZB domain-containing protein</fullName>
    </recommendedName>
</protein>
<dbReference type="RefSeq" id="WP_171420293.1">
    <property type="nucleotide sequence ID" value="NZ_JABFJW010000292.1"/>
</dbReference>
<name>A0A7Y4NG75_9BACT</name>
<feature type="compositionally biased region" description="Low complexity" evidence="2">
    <location>
        <begin position="236"/>
        <end position="248"/>
    </location>
</feature>
<feature type="binding site" evidence="1">
    <location>
        <position position="339"/>
    </location>
    <ligand>
        <name>Zn(2+)</name>
        <dbReference type="ChEBI" id="CHEBI:29105"/>
    </ligand>
</feature>
<dbReference type="InterPro" id="IPR059188">
    <property type="entry name" value="Znf_CLPX-like"/>
</dbReference>
<keyword evidence="1" id="KW-0862">Zinc</keyword>
<feature type="region of interest" description="Disordered" evidence="2">
    <location>
        <begin position="271"/>
        <end position="304"/>
    </location>
</feature>
<dbReference type="Gene3D" id="6.20.220.10">
    <property type="entry name" value="ClpX chaperone, C4-type zinc finger domain"/>
    <property type="match status" value="1"/>
</dbReference>
<reference evidence="4 5" key="1">
    <citation type="submission" date="2020-05" db="EMBL/GenBank/DDBJ databases">
        <authorList>
            <person name="Whitworth D."/>
        </authorList>
    </citation>
    <scope>NUCLEOTIDE SEQUENCE [LARGE SCALE GENOMIC DNA]</scope>
    <source>
        <strain evidence="4 5">CA046A</strain>
    </source>
</reference>
<dbReference type="InterPro" id="IPR010603">
    <property type="entry name" value="Znf_CppX_C4"/>
</dbReference>
<dbReference type="GO" id="GO:0008270">
    <property type="term" value="F:zinc ion binding"/>
    <property type="evidence" value="ECO:0007669"/>
    <property type="project" value="UniProtKB-UniRule"/>
</dbReference>
<keyword evidence="1" id="KW-0143">Chaperone</keyword>
<dbReference type="InterPro" id="IPR038366">
    <property type="entry name" value="Znf_CppX_C4_sf"/>
</dbReference>
<dbReference type="GO" id="GO:0006457">
    <property type="term" value="P:protein folding"/>
    <property type="evidence" value="ECO:0007669"/>
    <property type="project" value="UniProtKB-UniRule"/>
</dbReference>
<dbReference type="PROSITE" id="PS51902">
    <property type="entry name" value="CLPX_ZB"/>
    <property type="match status" value="1"/>
</dbReference>
<feature type="binding site" evidence="1">
    <location>
        <position position="342"/>
    </location>
    <ligand>
        <name>Zn(2+)</name>
        <dbReference type="ChEBI" id="CHEBI:29105"/>
    </ligand>
</feature>
<evidence type="ECO:0000256" key="2">
    <source>
        <dbReference type="SAM" id="MobiDB-lite"/>
    </source>
</evidence>
<evidence type="ECO:0000313" key="5">
    <source>
        <dbReference type="Proteomes" id="UP000528460"/>
    </source>
</evidence>
<dbReference type="AlphaFoldDB" id="A0A7Y4NG75"/>
<dbReference type="Pfam" id="PF06689">
    <property type="entry name" value="zf-C4_ClpX"/>
    <property type="match status" value="1"/>
</dbReference>
<evidence type="ECO:0000313" key="4">
    <source>
        <dbReference type="EMBL" id="NOK13107.1"/>
    </source>
</evidence>
<feature type="binding site" evidence="1">
    <location>
        <position position="319"/>
    </location>
    <ligand>
        <name>Zn(2+)</name>
        <dbReference type="ChEBI" id="CHEBI:29105"/>
    </ligand>
</feature>
<sequence>MADNPRELIRAAQTAELQGDRARAAECLEQAAALYQRSGHTSRASQLLRQARQLKARAPDVSPAFTAAMAGGKDATAFRAVGWSDAVSAAFNDKADAVAHTLEAHEAPTVTGGAPLPSEPGLPRLAGRIAAIGALSPADAVTLHDGPRATSTANGSNAEKGPPASDEARNPAASPAAAASNDASRPAVDGADLAAQRPLSSDASPPAADDADPEAQRPLSGRTQADDTEGPRGAPEGDVVVPGGLLLPPEEDELIPATGLLRASGAEDVVVPGGLLRPPDEDTSPAHAEPARGRRREKRIIERGPTRADPALDAWCSFCCRPRGEVGDLVAGPAGAFICKGCLGESQGLLGDVAPPPPVRKPVVDEPRTGAVEMVGHDEVKTLLERTLQAGARCLLLVGPEGCGKSLFFQSLQRRGQGVLASVEALESTPGTEPLLVEDVDRLESGGQAALVAFLSSRRERAVVMSARGAVSSLGLWVRGEGGSLPVPTTAGMLEAVQGLVPVSLLERVQVLLPVRRPTVPELVEVARRSLALRQPAVTLSEEVLGAFAAEAVRSPRAGHELQALLSRVYAGSWSLEAAQTPAAPSHNPRGGRKGTP</sequence>
<accession>A0A7Y4NG75</accession>
<proteinExistence type="inferred from homology"/>
<feature type="region of interest" description="Disordered" evidence="2">
    <location>
        <begin position="578"/>
        <end position="597"/>
    </location>
</feature>
<feature type="compositionally biased region" description="Low complexity" evidence="2">
    <location>
        <begin position="170"/>
        <end position="187"/>
    </location>
</feature>
<dbReference type="Proteomes" id="UP000528460">
    <property type="component" value="Unassembled WGS sequence"/>
</dbReference>